<feature type="transmembrane region" description="Helical" evidence="6">
    <location>
        <begin position="312"/>
        <end position="338"/>
    </location>
</feature>
<keyword evidence="3 6" id="KW-0812">Transmembrane</keyword>
<evidence type="ECO:0000256" key="2">
    <source>
        <dbReference type="ARBA" id="ARBA00009773"/>
    </source>
</evidence>
<feature type="transmembrane region" description="Helical" evidence="6">
    <location>
        <begin position="7"/>
        <end position="28"/>
    </location>
</feature>
<evidence type="ECO:0000313" key="7">
    <source>
        <dbReference type="EMBL" id="MCU9592922.1"/>
    </source>
</evidence>
<name>A0ABT2WFS9_9BACI</name>
<feature type="transmembrane region" description="Helical" evidence="6">
    <location>
        <begin position="278"/>
        <end position="300"/>
    </location>
</feature>
<comment type="subcellular location">
    <subcellularLocation>
        <location evidence="1">Membrane</location>
        <topology evidence="1">Multi-pass membrane protein</topology>
    </subcellularLocation>
</comment>
<evidence type="ECO:0000256" key="6">
    <source>
        <dbReference type="SAM" id="Phobius"/>
    </source>
</evidence>
<feature type="transmembrane region" description="Helical" evidence="6">
    <location>
        <begin position="219"/>
        <end position="236"/>
    </location>
</feature>
<keyword evidence="8" id="KW-1185">Reference proteome</keyword>
<feature type="transmembrane region" description="Helical" evidence="6">
    <location>
        <begin position="156"/>
        <end position="178"/>
    </location>
</feature>
<evidence type="ECO:0000256" key="1">
    <source>
        <dbReference type="ARBA" id="ARBA00004141"/>
    </source>
</evidence>
<dbReference type="Proteomes" id="UP001208656">
    <property type="component" value="Unassembled WGS sequence"/>
</dbReference>
<dbReference type="Pfam" id="PF01594">
    <property type="entry name" value="AI-2E_transport"/>
    <property type="match status" value="1"/>
</dbReference>
<protein>
    <submittedName>
        <fullName evidence="7">AI-2E family transporter</fullName>
    </submittedName>
</protein>
<dbReference type="EMBL" id="JAOUSE010000001">
    <property type="protein sequence ID" value="MCU9592922.1"/>
    <property type="molecule type" value="Genomic_DNA"/>
</dbReference>
<organism evidence="7 8">
    <name type="scientific">Pallidibacillus thermolactis</name>
    <dbReference type="NCBI Taxonomy" id="251051"/>
    <lineage>
        <taxon>Bacteria</taxon>
        <taxon>Bacillati</taxon>
        <taxon>Bacillota</taxon>
        <taxon>Bacilli</taxon>
        <taxon>Bacillales</taxon>
        <taxon>Bacillaceae</taxon>
        <taxon>Pallidibacillus</taxon>
    </lineage>
</organism>
<dbReference type="PANTHER" id="PTHR21716">
    <property type="entry name" value="TRANSMEMBRANE PROTEIN"/>
    <property type="match status" value="1"/>
</dbReference>
<evidence type="ECO:0000256" key="3">
    <source>
        <dbReference type="ARBA" id="ARBA00022692"/>
    </source>
</evidence>
<proteinExistence type="inferred from homology"/>
<dbReference type="PANTHER" id="PTHR21716:SF15">
    <property type="entry name" value="TRANSPORT PROTEIN YRRI-RELATED"/>
    <property type="match status" value="1"/>
</dbReference>
<keyword evidence="5 6" id="KW-0472">Membrane</keyword>
<reference evidence="7 8" key="1">
    <citation type="submission" date="2022-10" db="EMBL/GenBank/DDBJ databases">
        <title>Description of Fervidibacillus gen. nov. in the family Fervidibacillaceae fam. nov. with two species, Fervidibacillus albus sp. nov., and Fervidibacillus halotolerans sp. nov., isolated from tidal flat sediments.</title>
        <authorList>
            <person name="Kwon K.K."/>
            <person name="Yang S.-H."/>
        </authorList>
    </citation>
    <scope>NUCLEOTIDE SEQUENCE [LARGE SCALE GENOMIC DNA]</scope>
    <source>
        <strain evidence="7 8">DSM 23332</strain>
    </source>
</reference>
<evidence type="ECO:0000256" key="4">
    <source>
        <dbReference type="ARBA" id="ARBA00022989"/>
    </source>
</evidence>
<comment type="similarity">
    <text evidence="2">Belongs to the autoinducer-2 exporter (AI-2E) (TC 2.A.86) family.</text>
</comment>
<dbReference type="InterPro" id="IPR002549">
    <property type="entry name" value="AI-2E-like"/>
</dbReference>
<gene>
    <name evidence="7" type="ORF">OEV82_00460</name>
</gene>
<feature type="transmembrane region" description="Helical" evidence="6">
    <location>
        <begin position="242"/>
        <end position="271"/>
    </location>
</feature>
<comment type="caution">
    <text evidence="7">The sequence shown here is derived from an EMBL/GenBank/DDBJ whole genome shotgun (WGS) entry which is preliminary data.</text>
</comment>
<accession>A0ABT2WFS9</accession>
<feature type="transmembrane region" description="Helical" evidence="6">
    <location>
        <begin position="68"/>
        <end position="89"/>
    </location>
</feature>
<sequence>MDIKVKWFYRLGFLLLLFIVLFVFIKISPIWQPILRVILTVAFPFVLAAFIAYLLYPFIHKLHENGLQWWLSVMIVYILFFGGIGYGIYKGIPVFIQQLRDLSENLPQFFAQLEGIVDTIEKKTKSWPLGIHKQINESLHVIYGEFEQILDRVKNFFLWLLESIFLILLIPFIAFYMIKDISYLTDAFWSIVPKKWRKQMKIFIRNVDTSLGSYIRGQFIVSATVGTISALLFWLIKLKYPLLLGAVLGMTNVIPYFGPIIGAVPAVIVAATMSMKTVILVIVIVIVLQFLEGNVLSPLIMGRSLQMHPLMIIFSILIGGEVGGVVGLIFAVPIVAIIKTTLKQIFDQIQSREIEDDQNKMEEQ</sequence>
<feature type="transmembrane region" description="Helical" evidence="6">
    <location>
        <begin position="34"/>
        <end position="56"/>
    </location>
</feature>
<evidence type="ECO:0000256" key="5">
    <source>
        <dbReference type="ARBA" id="ARBA00023136"/>
    </source>
</evidence>
<keyword evidence="4 6" id="KW-1133">Transmembrane helix</keyword>
<evidence type="ECO:0000313" key="8">
    <source>
        <dbReference type="Proteomes" id="UP001208656"/>
    </source>
</evidence>
<dbReference type="RefSeq" id="WP_263060659.1">
    <property type="nucleotide sequence ID" value="NZ_JAOUSE010000001.1"/>
</dbReference>